<name>A0A699VUX1_TANCI</name>
<protein>
    <submittedName>
        <fullName evidence="2">Uncharacterized protein</fullName>
    </submittedName>
</protein>
<sequence length="70" mass="7738">MEESISEQTPISVSIPQNSPHVHPSTQTSHSFSSAGLGVNEDIVDENNNELIEVLVENMVHQIYKHGRSI</sequence>
<evidence type="ECO:0000256" key="1">
    <source>
        <dbReference type="SAM" id="MobiDB-lite"/>
    </source>
</evidence>
<organism evidence="2">
    <name type="scientific">Tanacetum cinerariifolium</name>
    <name type="common">Dalmatian daisy</name>
    <name type="synonym">Chrysanthemum cinerariifolium</name>
    <dbReference type="NCBI Taxonomy" id="118510"/>
    <lineage>
        <taxon>Eukaryota</taxon>
        <taxon>Viridiplantae</taxon>
        <taxon>Streptophyta</taxon>
        <taxon>Embryophyta</taxon>
        <taxon>Tracheophyta</taxon>
        <taxon>Spermatophyta</taxon>
        <taxon>Magnoliopsida</taxon>
        <taxon>eudicotyledons</taxon>
        <taxon>Gunneridae</taxon>
        <taxon>Pentapetalae</taxon>
        <taxon>asterids</taxon>
        <taxon>campanulids</taxon>
        <taxon>Asterales</taxon>
        <taxon>Asteraceae</taxon>
        <taxon>Asteroideae</taxon>
        <taxon>Anthemideae</taxon>
        <taxon>Anthemidinae</taxon>
        <taxon>Tanacetum</taxon>
    </lineage>
</organism>
<dbReference type="EMBL" id="BKCJ011475819">
    <property type="protein sequence ID" value="GFD36731.1"/>
    <property type="molecule type" value="Genomic_DNA"/>
</dbReference>
<reference evidence="2" key="1">
    <citation type="journal article" date="2019" name="Sci. Rep.">
        <title>Draft genome of Tanacetum cinerariifolium, the natural source of mosquito coil.</title>
        <authorList>
            <person name="Yamashiro T."/>
            <person name="Shiraishi A."/>
            <person name="Satake H."/>
            <person name="Nakayama K."/>
        </authorList>
    </citation>
    <scope>NUCLEOTIDE SEQUENCE</scope>
</reference>
<comment type="caution">
    <text evidence="2">The sequence shown here is derived from an EMBL/GenBank/DDBJ whole genome shotgun (WGS) entry which is preliminary data.</text>
</comment>
<proteinExistence type="predicted"/>
<dbReference type="AlphaFoldDB" id="A0A699VUX1"/>
<gene>
    <name evidence="2" type="ORF">Tci_908700</name>
</gene>
<evidence type="ECO:0000313" key="2">
    <source>
        <dbReference type="EMBL" id="GFD36731.1"/>
    </source>
</evidence>
<feature type="region of interest" description="Disordered" evidence="1">
    <location>
        <begin position="1"/>
        <end position="34"/>
    </location>
</feature>
<accession>A0A699VUX1</accession>